<dbReference type="Pfam" id="PF00082">
    <property type="entry name" value="Peptidase_S8"/>
    <property type="match status" value="1"/>
</dbReference>
<evidence type="ECO:0000256" key="4">
    <source>
        <dbReference type="ARBA" id="ARBA00022825"/>
    </source>
</evidence>
<evidence type="ECO:0000259" key="5">
    <source>
        <dbReference type="Pfam" id="PF00082"/>
    </source>
</evidence>
<dbReference type="InterPro" id="IPR036852">
    <property type="entry name" value="Peptidase_S8/S53_dom_sf"/>
</dbReference>
<comment type="caution">
    <text evidence="6">The sequence shown here is derived from an EMBL/GenBank/DDBJ whole genome shotgun (WGS) entry which is preliminary data.</text>
</comment>
<evidence type="ECO:0000313" key="6">
    <source>
        <dbReference type="EMBL" id="GAG00104.1"/>
    </source>
</evidence>
<dbReference type="AlphaFoldDB" id="X0U2V6"/>
<keyword evidence="4" id="KW-0720">Serine protease</keyword>
<evidence type="ECO:0000256" key="1">
    <source>
        <dbReference type="ARBA" id="ARBA00011073"/>
    </source>
</evidence>
<gene>
    <name evidence="6" type="ORF">S01H1_43387</name>
</gene>
<dbReference type="GO" id="GO:0006508">
    <property type="term" value="P:proteolysis"/>
    <property type="evidence" value="ECO:0007669"/>
    <property type="project" value="UniProtKB-KW"/>
</dbReference>
<dbReference type="InterPro" id="IPR015500">
    <property type="entry name" value="Peptidase_S8_subtilisin-rel"/>
</dbReference>
<dbReference type="EMBL" id="BARS01027638">
    <property type="protein sequence ID" value="GAG00104.1"/>
    <property type="molecule type" value="Genomic_DNA"/>
</dbReference>
<feature type="domain" description="Peptidase S8/S53" evidence="5">
    <location>
        <begin position="11"/>
        <end position="265"/>
    </location>
</feature>
<dbReference type="PROSITE" id="PS51892">
    <property type="entry name" value="SUBTILASE"/>
    <property type="match status" value="1"/>
</dbReference>
<dbReference type="Gene3D" id="3.40.50.200">
    <property type="entry name" value="Peptidase S8/S53 domain"/>
    <property type="match status" value="1"/>
</dbReference>
<dbReference type="PANTHER" id="PTHR43806">
    <property type="entry name" value="PEPTIDASE S8"/>
    <property type="match status" value="1"/>
</dbReference>
<dbReference type="GO" id="GO:0004252">
    <property type="term" value="F:serine-type endopeptidase activity"/>
    <property type="evidence" value="ECO:0007669"/>
    <property type="project" value="InterPro"/>
</dbReference>
<evidence type="ECO:0000256" key="2">
    <source>
        <dbReference type="ARBA" id="ARBA00022670"/>
    </source>
</evidence>
<accession>X0U2V6</accession>
<feature type="non-terminal residue" evidence="6">
    <location>
        <position position="265"/>
    </location>
</feature>
<dbReference type="InterPro" id="IPR023827">
    <property type="entry name" value="Peptidase_S8_Asp-AS"/>
</dbReference>
<reference evidence="6" key="1">
    <citation type="journal article" date="2014" name="Front. Microbiol.">
        <title>High frequency of phylogenetically diverse reductive dehalogenase-homologous genes in deep subseafloor sedimentary metagenomes.</title>
        <authorList>
            <person name="Kawai M."/>
            <person name="Futagami T."/>
            <person name="Toyoda A."/>
            <person name="Takaki Y."/>
            <person name="Nishi S."/>
            <person name="Hori S."/>
            <person name="Arai W."/>
            <person name="Tsubouchi T."/>
            <person name="Morono Y."/>
            <person name="Uchiyama I."/>
            <person name="Ito T."/>
            <person name="Fujiyama A."/>
            <person name="Inagaki F."/>
            <person name="Takami H."/>
        </authorList>
    </citation>
    <scope>NUCLEOTIDE SEQUENCE</scope>
    <source>
        <strain evidence="6">Expedition CK06-06</strain>
    </source>
</reference>
<protein>
    <recommendedName>
        <fullName evidence="5">Peptidase S8/S53 domain-containing protein</fullName>
    </recommendedName>
</protein>
<sequence length="265" mass="27768">LIALHEAGFTGAGVVIGVLDTGFRKTHEVFNHPDHPLQVVAEWDFVQDDPDTQNESGDSTHQHDHGTFILGTLAAYLPGELVGAAYDASYILCKVEEVPEEYNGEEDLFVAGLEFIEANGGDVATSSVVIYVGYTQYDLDGLTTVMTTGINVATANGLHVCQGAGNEGHDTNPITSHLVPPADAFDAITVGAVQSNGTIASFSSDGPTADGRVKPEVLSRGVSVWTVSADSDTDYTTQGGTSLATPQVCGAVACLLQAQPDWTVE</sequence>
<dbReference type="InterPro" id="IPR050131">
    <property type="entry name" value="Peptidase_S8_subtilisin-like"/>
</dbReference>
<keyword evidence="2" id="KW-0645">Protease</keyword>
<proteinExistence type="inferred from homology"/>
<organism evidence="6">
    <name type="scientific">marine sediment metagenome</name>
    <dbReference type="NCBI Taxonomy" id="412755"/>
    <lineage>
        <taxon>unclassified sequences</taxon>
        <taxon>metagenomes</taxon>
        <taxon>ecological metagenomes</taxon>
    </lineage>
</organism>
<keyword evidence="3" id="KW-0378">Hydrolase</keyword>
<dbReference type="SUPFAM" id="SSF52743">
    <property type="entry name" value="Subtilisin-like"/>
    <property type="match status" value="1"/>
</dbReference>
<dbReference type="InterPro" id="IPR000209">
    <property type="entry name" value="Peptidase_S8/S53_dom"/>
</dbReference>
<dbReference type="PANTHER" id="PTHR43806:SF67">
    <property type="entry name" value="EGF-LIKE DOMAIN-CONTAINING PROTEIN"/>
    <property type="match status" value="1"/>
</dbReference>
<feature type="non-terminal residue" evidence="6">
    <location>
        <position position="1"/>
    </location>
</feature>
<dbReference type="PRINTS" id="PR00723">
    <property type="entry name" value="SUBTILISIN"/>
</dbReference>
<dbReference type="InterPro" id="IPR023828">
    <property type="entry name" value="Peptidase_S8_Ser-AS"/>
</dbReference>
<evidence type="ECO:0000256" key="3">
    <source>
        <dbReference type="ARBA" id="ARBA00022801"/>
    </source>
</evidence>
<dbReference type="PROSITE" id="PS00138">
    <property type="entry name" value="SUBTILASE_SER"/>
    <property type="match status" value="1"/>
</dbReference>
<comment type="similarity">
    <text evidence="1">Belongs to the peptidase S8 family.</text>
</comment>
<dbReference type="PROSITE" id="PS00136">
    <property type="entry name" value="SUBTILASE_ASP"/>
    <property type="match status" value="1"/>
</dbReference>
<name>X0U2V6_9ZZZZ</name>